<keyword evidence="2" id="KW-0418">Kinase</keyword>
<organism evidence="2 3">
    <name type="scientific">Trichoderma lentiforme</name>
    <dbReference type="NCBI Taxonomy" id="1567552"/>
    <lineage>
        <taxon>Eukaryota</taxon>
        <taxon>Fungi</taxon>
        <taxon>Dikarya</taxon>
        <taxon>Ascomycota</taxon>
        <taxon>Pezizomycotina</taxon>
        <taxon>Sordariomycetes</taxon>
        <taxon>Hypocreomycetidae</taxon>
        <taxon>Hypocreales</taxon>
        <taxon>Hypocreaceae</taxon>
        <taxon>Trichoderma</taxon>
    </lineage>
</organism>
<name>A0A9P4XHX5_9HYPO</name>
<dbReference type="Pfam" id="PF00069">
    <property type="entry name" value="Pkinase"/>
    <property type="match status" value="1"/>
</dbReference>
<keyword evidence="2" id="KW-0808">Transferase</keyword>
<gene>
    <name evidence="2" type="ORF">CFAM422_005424</name>
</gene>
<comment type="caution">
    <text evidence="2">The sequence shown here is derived from an EMBL/GenBank/DDBJ whole genome shotgun (WGS) entry which is preliminary data.</text>
</comment>
<accession>A0A9P4XHX5</accession>
<dbReference type="EMBL" id="QLNT01000008">
    <property type="protein sequence ID" value="KAF3072502.1"/>
    <property type="molecule type" value="Genomic_DNA"/>
</dbReference>
<dbReference type="AlphaFoldDB" id="A0A9P4XHX5"/>
<evidence type="ECO:0000259" key="1">
    <source>
        <dbReference type="PROSITE" id="PS50011"/>
    </source>
</evidence>
<dbReference type="GO" id="GO:0005524">
    <property type="term" value="F:ATP binding"/>
    <property type="evidence" value="ECO:0007669"/>
    <property type="project" value="InterPro"/>
</dbReference>
<dbReference type="GO" id="GO:0004672">
    <property type="term" value="F:protein kinase activity"/>
    <property type="evidence" value="ECO:0007669"/>
    <property type="project" value="InterPro"/>
</dbReference>
<keyword evidence="3" id="KW-1185">Reference proteome</keyword>
<protein>
    <submittedName>
        <fullName evidence="2">Calcium/calmodulin-dependent protein kinase I</fullName>
    </submittedName>
</protein>
<dbReference type="PROSITE" id="PS50011">
    <property type="entry name" value="PROTEIN_KINASE_DOM"/>
    <property type="match status" value="1"/>
</dbReference>
<dbReference type="SMART" id="SM00220">
    <property type="entry name" value="S_TKc"/>
    <property type="match status" value="1"/>
</dbReference>
<dbReference type="InterPro" id="IPR000719">
    <property type="entry name" value="Prot_kinase_dom"/>
</dbReference>
<evidence type="ECO:0000313" key="2">
    <source>
        <dbReference type="EMBL" id="KAF3072502.1"/>
    </source>
</evidence>
<dbReference type="PANTHER" id="PTHR24347">
    <property type="entry name" value="SERINE/THREONINE-PROTEIN KINASE"/>
    <property type="match status" value="1"/>
</dbReference>
<feature type="domain" description="Protein kinase" evidence="1">
    <location>
        <begin position="1"/>
        <end position="216"/>
    </location>
</feature>
<reference evidence="2 3" key="1">
    <citation type="submission" date="2018-06" db="EMBL/GenBank/DDBJ databases">
        <title>Genome analysis of cellulolytic fungus Trichoderma lentiforme CFAM-422.</title>
        <authorList>
            <person name="Steindorff A.S."/>
            <person name="Formighieri E.F."/>
            <person name="Midorikawa G.E.O."/>
            <person name="Tamietti M.S."/>
            <person name="Ramos E.Z."/>
            <person name="Silva A.S."/>
            <person name="Bon E.P.S."/>
            <person name="Mendes T.D."/>
            <person name="Damaso M.C.T."/>
            <person name="Favaro L.C.L."/>
        </authorList>
    </citation>
    <scope>NUCLEOTIDE SEQUENCE [LARGE SCALE GENOMIC DNA]</scope>
    <source>
        <strain evidence="2 3">CFAM-422</strain>
    </source>
</reference>
<proteinExistence type="predicted"/>
<dbReference type="Proteomes" id="UP000801864">
    <property type="component" value="Unassembled WGS sequence"/>
</dbReference>
<dbReference type="SUPFAM" id="SSF56112">
    <property type="entry name" value="Protein kinase-like (PK-like)"/>
    <property type="match status" value="1"/>
</dbReference>
<evidence type="ECO:0000313" key="3">
    <source>
        <dbReference type="Proteomes" id="UP000801864"/>
    </source>
</evidence>
<sequence length="216" mass="24235">MVSQPLIFHKSNIVSLEAFDGRMFALYLELLPLLSTAEIQSPFTKSDAHTILLDISSALSYLANLQIAHNDIKPGNIAYSPQRGAVLFDFGAACHLSKKPNIGTAWYLPPESIENHGRGLPGDIWAMGVTMLYVLQKIEIPEKFAKNWDIGKLFRAFEEENAAKVQMRGWLEFIAEKKAELDRKDGTGVENAVYQMLGKRKSRAVARDIEKVLCQR</sequence>
<dbReference type="Gene3D" id="1.10.510.10">
    <property type="entry name" value="Transferase(Phosphotransferase) domain 1"/>
    <property type="match status" value="1"/>
</dbReference>
<dbReference type="InterPro" id="IPR011009">
    <property type="entry name" value="Kinase-like_dom_sf"/>
</dbReference>